<name>A0ABN8QCU6_9CNID</name>
<sequence length="283" mass="33121">MLKKRVGKKEYLHHARHVLEKTQTEAYLEFRNLHPEIKIKQRKFENLKPFYVKQARERDQTSCLCRKHVETRIVFTNCMKFRKFLVADDNQSPPTPKTLNEAVEMTLCAKEEGRGYHNLKCIERMCEDCGVYKCPLLAEESSDNGLVKWSCYDHNFIARWQRDRLDSLVNNLPQGHVVCIHDYSEGYICSKQEETQSEYFDINEVSREAVDGVSSSEEEPNAIKEHIFVISDDPIQDHDIVHKVQELIHGYLQNDLGYQVEKLHEFTDGCAAQYKSRHRVGDL</sequence>
<gene>
    <name evidence="1" type="ORF">PLOB_00003567</name>
</gene>
<keyword evidence="2" id="KW-1185">Reference proteome</keyword>
<reference evidence="1 2" key="1">
    <citation type="submission" date="2022-05" db="EMBL/GenBank/DDBJ databases">
        <authorList>
            <consortium name="Genoscope - CEA"/>
            <person name="William W."/>
        </authorList>
    </citation>
    <scope>NUCLEOTIDE SEQUENCE [LARGE SCALE GENOMIC DNA]</scope>
</reference>
<protein>
    <submittedName>
        <fullName evidence="1">Uncharacterized protein</fullName>
    </submittedName>
</protein>
<dbReference type="EMBL" id="CALNXK010000113">
    <property type="protein sequence ID" value="CAH3159233.1"/>
    <property type="molecule type" value="Genomic_DNA"/>
</dbReference>
<evidence type="ECO:0000313" key="2">
    <source>
        <dbReference type="Proteomes" id="UP001159405"/>
    </source>
</evidence>
<dbReference type="Proteomes" id="UP001159405">
    <property type="component" value="Unassembled WGS sequence"/>
</dbReference>
<organism evidence="1 2">
    <name type="scientific">Porites lobata</name>
    <dbReference type="NCBI Taxonomy" id="104759"/>
    <lineage>
        <taxon>Eukaryota</taxon>
        <taxon>Metazoa</taxon>
        <taxon>Cnidaria</taxon>
        <taxon>Anthozoa</taxon>
        <taxon>Hexacorallia</taxon>
        <taxon>Scleractinia</taxon>
        <taxon>Fungiina</taxon>
        <taxon>Poritidae</taxon>
        <taxon>Porites</taxon>
    </lineage>
</organism>
<dbReference type="PANTHER" id="PTHR46601:SF1">
    <property type="entry name" value="ADF-H DOMAIN-CONTAINING PROTEIN"/>
    <property type="match status" value="1"/>
</dbReference>
<evidence type="ECO:0000313" key="1">
    <source>
        <dbReference type="EMBL" id="CAH3159233.1"/>
    </source>
</evidence>
<proteinExistence type="predicted"/>
<accession>A0ABN8QCU6</accession>
<dbReference type="PANTHER" id="PTHR46601">
    <property type="entry name" value="ULP_PROTEASE DOMAIN-CONTAINING PROTEIN"/>
    <property type="match status" value="1"/>
</dbReference>
<comment type="caution">
    <text evidence="1">The sequence shown here is derived from an EMBL/GenBank/DDBJ whole genome shotgun (WGS) entry which is preliminary data.</text>
</comment>